<evidence type="ECO:0000256" key="1">
    <source>
        <dbReference type="SAM" id="SignalP"/>
    </source>
</evidence>
<dbReference type="Pfam" id="PF13568">
    <property type="entry name" value="OMP_b-brl_2"/>
    <property type="match status" value="1"/>
</dbReference>
<evidence type="ECO:0000313" key="3">
    <source>
        <dbReference type="EMBL" id="BEG98502.1"/>
    </source>
</evidence>
<name>A0ABM8IDX9_9BACE</name>
<dbReference type="InterPro" id="IPR025665">
    <property type="entry name" value="Beta-barrel_OMP_2"/>
</dbReference>
<organism evidence="3 4">
    <name type="scientific">Bacteroides sedimenti</name>
    <dbReference type="NCBI Taxonomy" id="2136147"/>
    <lineage>
        <taxon>Bacteria</taxon>
        <taxon>Pseudomonadati</taxon>
        <taxon>Bacteroidota</taxon>
        <taxon>Bacteroidia</taxon>
        <taxon>Bacteroidales</taxon>
        <taxon>Bacteroidaceae</taxon>
        <taxon>Bacteroides</taxon>
    </lineage>
</organism>
<dbReference type="RefSeq" id="WP_353333482.1">
    <property type="nucleotide sequence ID" value="NZ_AP028055.1"/>
</dbReference>
<protein>
    <recommendedName>
        <fullName evidence="2">Outer membrane protein beta-barrel domain-containing protein</fullName>
    </recommendedName>
</protein>
<proteinExistence type="predicted"/>
<keyword evidence="1" id="KW-0732">Signal</keyword>
<dbReference type="EMBL" id="AP028055">
    <property type="protein sequence ID" value="BEG98502.1"/>
    <property type="molecule type" value="Genomic_DNA"/>
</dbReference>
<reference evidence="3 4" key="1">
    <citation type="submission" date="2023-04" db="EMBL/GenBank/DDBJ databases">
        <title>Draft genome sequence of acteroides sedimenti strain YN3PY1.</title>
        <authorList>
            <person name="Yoshida N."/>
        </authorList>
    </citation>
    <scope>NUCLEOTIDE SEQUENCE [LARGE SCALE GENOMIC DNA]</scope>
    <source>
        <strain evidence="3 4">YN3PY1</strain>
    </source>
</reference>
<feature type="domain" description="Outer membrane protein beta-barrel" evidence="2">
    <location>
        <begin position="19"/>
        <end position="197"/>
    </location>
</feature>
<feature type="signal peptide" evidence="1">
    <location>
        <begin position="1"/>
        <end position="19"/>
    </location>
</feature>
<evidence type="ECO:0000259" key="2">
    <source>
        <dbReference type="Pfam" id="PF13568"/>
    </source>
</evidence>
<accession>A0ABM8IDX9</accession>
<dbReference type="Proteomes" id="UP001496674">
    <property type="component" value="Chromosome"/>
</dbReference>
<evidence type="ECO:0000313" key="4">
    <source>
        <dbReference type="Proteomes" id="UP001496674"/>
    </source>
</evidence>
<sequence>MNKYFLILLLLGISIPAAAQLGEQKNNLSFGFNGGVNNNQVSFLPNIKQKGYMAYTGGVTARYISEKYFAMICGVQLELNYSQRGWEEKIEDNANTYSRTMNYLEVPFLAHLAFGKEKGTQFFVNAGPQIAFLLNEKEHYSSDWDASKRPNGINYQYGKMADNRFDYGLVGGAGFEIKTGVGNFLLEGRYYLGLSDFYTNNKANINNFEKSSNSTLSARLTYLFDISK</sequence>
<keyword evidence="4" id="KW-1185">Reference proteome</keyword>
<gene>
    <name evidence="3" type="ORF">BSYN_07670</name>
</gene>
<feature type="chain" id="PRO_5045629116" description="Outer membrane protein beta-barrel domain-containing protein" evidence="1">
    <location>
        <begin position="20"/>
        <end position="228"/>
    </location>
</feature>